<dbReference type="SUPFAM" id="SSF56801">
    <property type="entry name" value="Acetyl-CoA synthetase-like"/>
    <property type="match status" value="1"/>
</dbReference>
<dbReference type="RefSeq" id="WP_312873977.1">
    <property type="nucleotide sequence ID" value="NZ_JACHMG010000001.1"/>
</dbReference>
<evidence type="ECO:0000313" key="4">
    <source>
        <dbReference type="Proteomes" id="UP000581769"/>
    </source>
</evidence>
<evidence type="ECO:0000259" key="2">
    <source>
        <dbReference type="Pfam" id="PF13193"/>
    </source>
</evidence>
<name>A0A840J3R6_9PSEU</name>
<dbReference type="InterPro" id="IPR045851">
    <property type="entry name" value="AMP-bd_C_sf"/>
</dbReference>
<dbReference type="PANTHER" id="PTHR43767:SF1">
    <property type="entry name" value="NONRIBOSOMAL PEPTIDE SYNTHASE PES1 (EUROFUNG)-RELATED"/>
    <property type="match status" value="1"/>
</dbReference>
<dbReference type="Gene3D" id="3.40.50.12780">
    <property type="entry name" value="N-terminal domain of ligase-like"/>
    <property type="match status" value="1"/>
</dbReference>
<dbReference type="GO" id="GO:0016878">
    <property type="term" value="F:acid-thiol ligase activity"/>
    <property type="evidence" value="ECO:0007669"/>
    <property type="project" value="UniProtKB-ARBA"/>
</dbReference>
<feature type="domain" description="AMP-binding enzyme C-terminal" evidence="2">
    <location>
        <begin position="408"/>
        <end position="480"/>
    </location>
</feature>
<dbReference type="Pfam" id="PF00501">
    <property type="entry name" value="AMP-binding"/>
    <property type="match status" value="1"/>
</dbReference>
<sequence>MKADTLVELVSRAARLWPERTAWLFDETGARFTFADVDERSGRFAAALHELGVRAGDRVAVMLRNQPEFPLLWLALAKLGAVLVPVNINYREFDGAHVLRHSGARFAVAAEEFVELLENIAPGTSIERVLTSGALQSDSYREADTVAAEQPMNIQYTSGTTGAPKGCVLPHRYWTTLANGLVADFPAVGEQDVLLTAQPFHYIDPQWNVALGLAAGAELVVLDRFHPSSFWAKVREHGVTWFYCLGMMPTLLLRQPPHPADRDHRVRAVCASAIPPDLHAELEQRWGVPWFEAFGMTETGGDIRVSEADHDAVVGTGCIGRPTRDREVLIAGEDGNPLPRGETGELLIRGIGLMQGYHEDPEATARAFAGGWFHTGDLARMDDEGRVYYVGRTKDMIRRSGENVSADEVERALLQHPAIRLAAVLAVPDELRGEEVKAYVVCAGERPSPEELAEFCAGQLAYFKVPRFWAFADDLPLTPSERVAKGELRKVADLRTGAWDRSTGQWL</sequence>
<dbReference type="PANTHER" id="PTHR43767">
    <property type="entry name" value="LONG-CHAIN-FATTY-ACID--COA LIGASE"/>
    <property type="match status" value="1"/>
</dbReference>
<dbReference type="PROSITE" id="PS00455">
    <property type="entry name" value="AMP_BINDING"/>
    <property type="match status" value="1"/>
</dbReference>
<dbReference type="Gene3D" id="3.30.300.30">
    <property type="match status" value="1"/>
</dbReference>
<protein>
    <submittedName>
        <fullName evidence="3">Crotonobetaine/carnitine-CoA ligase</fullName>
        <ecNumber evidence="3">6.2.1.-</ecNumber>
    </submittedName>
</protein>
<keyword evidence="3" id="KW-0436">Ligase</keyword>
<dbReference type="InterPro" id="IPR020845">
    <property type="entry name" value="AMP-binding_CS"/>
</dbReference>
<dbReference type="CDD" id="cd05934">
    <property type="entry name" value="FACL_DitJ_like"/>
    <property type="match status" value="1"/>
</dbReference>
<dbReference type="InterPro" id="IPR000873">
    <property type="entry name" value="AMP-dep_synth/lig_dom"/>
</dbReference>
<dbReference type="InterPro" id="IPR042099">
    <property type="entry name" value="ANL_N_sf"/>
</dbReference>
<accession>A0A840J3R6</accession>
<evidence type="ECO:0000313" key="3">
    <source>
        <dbReference type="EMBL" id="MBB4688087.1"/>
    </source>
</evidence>
<dbReference type="InterPro" id="IPR025110">
    <property type="entry name" value="AMP-bd_C"/>
</dbReference>
<evidence type="ECO:0000259" key="1">
    <source>
        <dbReference type="Pfam" id="PF00501"/>
    </source>
</evidence>
<dbReference type="InterPro" id="IPR050237">
    <property type="entry name" value="ATP-dep_AMP-bd_enzyme"/>
</dbReference>
<dbReference type="AlphaFoldDB" id="A0A840J3R6"/>
<proteinExistence type="predicted"/>
<dbReference type="EC" id="6.2.1.-" evidence="3"/>
<feature type="domain" description="AMP-dependent synthetase/ligase" evidence="1">
    <location>
        <begin position="12"/>
        <end position="358"/>
    </location>
</feature>
<dbReference type="EMBL" id="JACHMG010000001">
    <property type="protein sequence ID" value="MBB4688087.1"/>
    <property type="molecule type" value="Genomic_DNA"/>
</dbReference>
<dbReference type="Pfam" id="PF13193">
    <property type="entry name" value="AMP-binding_C"/>
    <property type="match status" value="1"/>
</dbReference>
<gene>
    <name evidence="3" type="ORF">BJY18_005572</name>
</gene>
<comment type="caution">
    <text evidence="3">The sequence shown here is derived from an EMBL/GenBank/DDBJ whole genome shotgun (WGS) entry which is preliminary data.</text>
</comment>
<reference evidence="3 4" key="1">
    <citation type="submission" date="2020-08" db="EMBL/GenBank/DDBJ databases">
        <title>Sequencing the genomes of 1000 actinobacteria strains.</title>
        <authorList>
            <person name="Klenk H.-P."/>
        </authorList>
    </citation>
    <scope>NUCLEOTIDE SEQUENCE [LARGE SCALE GENOMIC DNA]</scope>
    <source>
        <strain evidence="3 4">DSM 45859</strain>
    </source>
</reference>
<organism evidence="3 4">
    <name type="scientific">Amycolatopsis jiangsuensis</name>
    <dbReference type="NCBI Taxonomy" id="1181879"/>
    <lineage>
        <taxon>Bacteria</taxon>
        <taxon>Bacillati</taxon>
        <taxon>Actinomycetota</taxon>
        <taxon>Actinomycetes</taxon>
        <taxon>Pseudonocardiales</taxon>
        <taxon>Pseudonocardiaceae</taxon>
        <taxon>Amycolatopsis</taxon>
    </lineage>
</organism>
<keyword evidence="4" id="KW-1185">Reference proteome</keyword>
<dbReference type="Proteomes" id="UP000581769">
    <property type="component" value="Unassembled WGS sequence"/>
</dbReference>